<keyword evidence="1" id="KW-0812">Transmembrane</keyword>
<dbReference type="EMBL" id="AP014648">
    <property type="protein sequence ID" value="BAQ18404.1"/>
    <property type="molecule type" value="Genomic_DNA"/>
</dbReference>
<feature type="transmembrane region" description="Helical" evidence="1">
    <location>
        <begin position="36"/>
        <end position="58"/>
    </location>
</feature>
<reference evidence="2 3" key="1">
    <citation type="submission" date="2014-09" db="EMBL/GenBank/DDBJ databases">
        <title>Genome sequencing of Methyloceanibacter caenitepidi Gela4.</title>
        <authorList>
            <person name="Takeuchi M."/>
            <person name="Susumu S."/>
            <person name="Kamagata Y."/>
            <person name="Oshima K."/>
            <person name="Hattori M."/>
            <person name="Iwasaki W."/>
        </authorList>
    </citation>
    <scope>NUCLEOTIDE SEQUENCE [LARGE SCALE GENOMIC DNA]</scope>
    <source>
        <strain evidence="2 3">Gela4</strain>
    </source>
</reference>
<sequence length="128" mass="13853">MNTSVFLAQLMGPVMLVAAIGLLVNPEAQRDMARQFLDSPPLIYVTGFIVMTAGLAVVLNHNVWALDWRLIITLFGWMAVIGGAIRMLCFSAVKKIGYAMLDKPGAATIGGVVWLIIGAVLCYFGYFA</sequence>
<dbReference type="Proteomes" id="UP000031643">
    <property type="component" value="Chromosome"/>
</dbReference>
<dbReference type="STRING" id="1384459.GL4_2972"/>
<organism evidence="2 3">
    <name type="scientific">Methyloceanibacter caenitepidi</name>
    <dbReference type="NCBI Taxonomy" id="1384459"/>
    <lineage>
        <taxon>Bacteria</taxon>
        <taxon>Pseudomonadati</taxon>
        <taxon>Pseudomonadota</taxon>
        <taxon>Alphaproteobacteria</taxon>
        <taxon>Hyphomicrobiales</taxon>
        <taxon>Hyphomicrobiaceae</taxon>
        <taxon>Methyloceanibacter</taxon>
    </lineage>
</organism>
<proteinExistence type="predicted"/>
<dbReference type="AlphaFoldDB" id="A0A0A8K8U6"/>
<keyword evidence="1" id="KW-1133">Transmembrane helix</keyword>
<name>A0A0A8K8U6_9HYPH</name>
<dbReference type="KEGG" id="mcg:GL4_2972"/>
<keyword evidence="3" id="KW-1185">Reference proteome</keyword>
<dbReference type="RefSeq" id="WP_045368535.1">
    <property type="nucleotide sequence ID" value="NZ_AP014648.1"/>
</dbReference>
<evidence type="ECO:0000256" key="1">
    <source>
        <dbReference type="SAM" id="Phobius"/>
    </source>
</evidence>
<dbReference type="OrthoDB" id="572589at2"/>
<protein>
    <submittedName>
        <fullName evidence="2">Uncharacterized protein</fullName>
    </submittedName>
</protein>
<accession>A0A0A8K8U6</accession>
<feature type="transmembrane region" description="Helical" evidence="1">
    <location>
        <begin position="70"/>
        <end position="93"/>
    </location>
</feature>
<gene>
    <name evidence="2" type="ORF">GL4_2972</name>
</gene>
<evidence type="ECO:0000313" key="2">
    <source>
        <dbReference type="EMBL" id="BAQ18404.1"/>
    </source>
</evidence>
<feature type="transmembrane region" description="Helical" evidence="1">
    <location>
        <begin position="105"/>
        <end position="126"/>
    </location>
</feature>
<dbReference type="HOGENOM" id="CLU_132169_1_1_5"/>
<keyword evidence="1" id="KW-0472">Membrane</keyword>
<feature type="transmembrane region" description="Helical" evidence="1">
    <location>
        <begin position="6"/>
        <end position="24"/>
    </location>
</feature>
<evidence type="ECO:0000313" key="3">
    <source>
        <dbReference type="Proteomes" id="UP000031643"/>
    </source>
</evidence>